<dbReference type="Pfam" id="PF14129">
    <property type="entry name" value="DUF4296"/>
    <property type="match status" value="1"/>
</dbReference>
<dbReference type="Proteomes" id="UP000638732">
    <property type="component" value="Unassembled WGS sequence"/>
</dbReference>
<comment type="caution">
    <text evidence="2">The sequence shown here is derived from an EMBL/GenBank/DDBJ whole genome shotgun (WGS) entry which is preliminary data.</text>
</comment>
<protein>
    <submittedName>
        <fullName evidence="2">DUF4296 domain-containing protein</fullName>
    </submittedName>
</protein>
<proteinExistence type="predicted"/>
<organism evidence="2 3">
    <name type="scientific">Mucilaginibacter agri</name>
    <dbReference type="NCBI Taxonomy" id="2695265"/>
    <lineage>
        <taxon>Bacteria</taxon>
        <taxon>Pseudomonadati</taxon>
        <taxon>Bacteroidota</taxon>
        <taxon>Sphingobacteriia</taxon>
        <taxon>Sphingobacteriales</taxon>
        <taxon>Sphingobacteriaceae</taxon>
        <taxon>Mucilaginibacter</taxon>
    </lineage>
</organism>
<accession>A0A966DVV5</accession>
<evidence type="ECO:0000313" key="3">
    <source>
        <dbReference type="Proteomes" id="UP000638732"/>
    </source>
</evidence>
<reference evidence="2" key="1">
    <citation type="submission" date="2020-01" db="EMBL/GenBank/DDBJ databases">
        <authorList>
            <person name="Seo Y.L."/>
        </authorList>
    </citation>
    <scope>NUCLEOTIDE SEQUENCE</scope>
    <source>
        <strain evidence="2">R11</strain>
    </source>
</reference>
<evidence type="ECO:0000313" key="2">
    <source>
        <dbReference type="EMBL" id="NCD71876.1"/>
    </source>
</evidence>
<gene>
    <name evidence="2" type="ORF">GSY63_21110</name>
</gene>
<dbReference type="AlphaFoldDB" id="A0A966DVV5"/>
<name>A0A966DVV5_9SPHI</name>
<feature type="domain" description="DUF4296" evidence="1">
    <location>
        <begin position="1"/>
        <end position="76"/>
    </location>
</feature>
<evidence type="ECO:0000259" key="1">
    <source>
        <dbReference type="Pfam" id="PF14129"/>
    </source>
</evidence>
<dbReference type="EMBL" id="WWEO01000045">
    <property type="protein sequence ID" value="NCD71876.1"/>
    <property type="molecule type" value="Genomic_DNA"/>
</dbReference>
<sequence>MTGLLTEVHLVDGSLYQVSQNPDSLYRHGMARYLAVFKQYGVDSTQFRKSVEYYTANPEKMQVMYDQIMDVMTAKTDSMNKVREKYDKAKTDSITKAQAKIQAAKVDSLKKLKHTTKK</sequence>
<reference evidence="2" key="2">
    <citation type="submission" date="2020-10" db="EMBL/GenBank/DDBJ databases">
        <title>Mucilaginibacter sp. nov., isolated from soil.</title>
        <authorList>
            <person name="Jeon C.O."/>
        </authorList>
    </citation>
    <scope>NUCLEOTIDE SEQUENCE</scope>
    <source>
        <strain evidence="2">R11</strain>
    </source>
</reference>
<dbReference type="InterPro" id="IPR025381">
    <property type="entry name" value="DUF4296"/>
</dbReference>
<keyword evidence="3" id="KW-1185">Reference proteome</keyword>